<dbReference type="OrthoDB" id="687843at2759"/>
<feature type="compositionally biased region" description="Polar residues" evidence="1">
    <location>
        <begin position="22"/>
        <end position="31"/>
    </location>
</feature>
<sequence>MNHASRNVLTATRKRKDRDDSSFFNQHSTRGTFGKPYKLQQQQQQQPPLNTTSSSSSSAQSVPVQSNRLLAGYMAYEFLTRGTLFGQKFDPARAEAVPLAAKKPGSEQLPEPVKPNRSYAEVAQLLKTDGAHIPGIVNPTQLAKWIQILNNEREIIKQFLLQVVDRAELKKLLLLLLLLLLHYHTAPRQTLLSVAGADEDPSLRRRKITSNLALPSFTSFVVRGKRNK</sequence>
<evidence type="ECO:0000256" key="1">
    <source>
        <dbReference type="SAM" id="MobiDB-lite"/>
    </source>
</evidence>
<dbReference type="EMBL" id="JAKOGI010000546">
    <property type="protein sequence ID" value="KAJ8433356.1"/>
    <property type="molecule type" value="Genomic_DNA"/>
</dbReference>
<dbReference type="PANTHER" id="PTHR34657:SF4">
    <property type="entry name" value="EMBRYO SAC DEVELOPMENT ARREST 6"/>
    <property type="match status" value="1"/>
</dbReference>
<evidence type="ECO:0000313" key="2">
    <source>
        <dbReference type="EMBL" id="KAJ8433356.1"/>
    </source>
</evidence>
<gene>
    <name evidence="2" type="ORF">Cgig2_020436</name>
</gene>
<evidence type="ECO:0000313" key="3">
    <source>
        <dbReference type="Proteomes" id="UP001153076"/>
    </source>
</evidence>
<dbReference type="AlphaFoldDB" id="A0A9Q1JYU1"/>
<feature type="compositionally biased region" description="Low complexity" evidence="1">
    <location>
        <begin position="39"/>
        <end position="61"/>
    </location>
</feature>
<proteinExistence type="predicted"/>
<feature type="region of interest" description="Disordered" evidence="1">
    <location>
        <begin position="1"/>
        <end position="61"/>
    </location>
</feature>
<keyword evidence="3" id="KW-1185">Reference proteome</keyword>
<dbReference type="Proteomes" id="UP001153076">
    <property type="component" value="Unassembled WGS sequence"/>
</dbReference>
<dbReference type="PANTHER" id="PTHR34657">
    <property type="entry name" value="EMBRYO SAC DEVELOPMENT ARREST 6"/>
    <property type="match status" value="1"/>
</dbReference>
<protein>
    <submittedName>
        <fullName evidence="2">Uncharacterized protein</fullName>
    </submittedName>
</protein>
<organism evidence="2 3">
    <name type="scientific">Carnegiea gigantea</name>
    <dbReference type="NCBI Taxonomy" id="171969"/>
    <lineage>
        <taxon>Eukaryota</taxon>
        <taxon>Viridiplantae</taxon>
        <taxon>Streptophyta</taxon>
        <taxon>Embryophyta</taxon>
        <taxon>Tracheophyta</taxon>
        <taxon>Spermatophyta</taxon>
        <taxon>Magnoliopsida</taxon>
        <taxon>eudicotyledons</taxon>
        <taxon>Gunneridae</taxon>
        <taxon>Pentapetalae</taxon>
        <taxon>Caryophyllales</taxon>
        <taxon>Cactineae</taxon>
        <taxon>Cactaceae</taxon>
        <taxon>Cactoideae</taxon>
        <taxon>Echinocereeae</taxon>
        <taxon>Carnegiea</taxon>
    </lineage>
</organism>
<reference evidence="2" key="1">
    <citation type="submission" date="2022-04" db="EMBL/GenBank/DDBJ databases">
        <title>Carnegiea gigantea Genome sequencing and assembly v2.</title>
        <authorList>
            <person name="Copetti D."/>
            <person name="Sanderson M.J."/>
            <person name="Burquez A."/>
            <person name="Wojciechowski M.F."/>
        </authorList>
    </citation>
    <scope>NUCLEOTIDE SEQUENCE</scope>
    <source>
        <strain evidence="2">SGP5-SGP5p</strain>
        <tissue evidence="2">Aerial part</tissue>
    </source>
</reference>
<comment type="caution">
    <text evidence="2">The sequence shown here is derived from an EMBL/GenBank/DDBJ whole genome shotgun (WGS) entry which is preliminary data.</text>
</comment>
<name>A0A9Q1JYU1_9CARY</name>
<accession>A0A9Q1JYU1</accession>
<feature type="compositionally biased region" description="Polar residues" evidence="1">
    <location>
        <begin position="1"/>
        <end position="10"/>
    </location>
</feature>